<dbReference type="OrthoDB" id="5801787at2"/>
<feature type="transmembrane region" description="Helical" evidence="1">
    <location>
        <begin position="96"/>
        <end position="116"/>
    </location>
</feature>
<dbReference type="Proteomes" id="UP000011717">
    <property type="component" value="Unassembled WGS sequence"/>
</dbReference>
<keyword evidence="1" id="KW-1133">Transmembrane helix</keyword>
<keyword evidence="1" id="KW-0812">Transmembrane</keyword>
<sequence length="125" mass="13677">MPPQVRPIPSFWVIAVLLLVWEGIGAAVYLNQADNGMLSDVPTFVAALFGISVWSGVAAAVLLLLRRRWSAPLFLLSVIAATIQFAHILFGRAAWQVVTIGGVVIAIGIFATWYAVRAQRRGWLY</sequence>
<organism evidence="2 3">
    <name type="scientific">Pacificimonas flava</name>
    <dbReference type="NCBI Taxonomy" id="1234595"/>
    <lineage>
        <taxon>Bacteria</taxon>
        <taxon>Pseudomonadati</taxon>
        <taxon>Pseudomonadota</taxon>
        <taxon>Alphaproteobacteria</taxon>
        <taxon>Sphingomonadales</taxon>
        <taxon>Sphingosinicellaceae</taxon>
        <taxon>Pacificimonas</taxon>
    </lineage>
</organism>
<gene>
    <name evidence="2" type="ORF">C725_1429</name>
</gene>
<feature type="transmembrane region" description="Helical" evidence="1">
    <location>
        <begin position="12"/>
        <end position="32"/>
    </location>
</feature>
<reference evidence="2 3" key="1">
    <citation type="journal article" date="2013" name="Genome Announc.">
        <title>Draft Genome Sequence of Strain JLT2015T, Belonging to the Family Sphingomonadaceae of the Alphaproteobacteria.</title>
        <authorList>
            <person name="Tang K."/>
            <person name="Liu K."/>
            <person name="Li S."/>
            <person name="Jiao N."/>
        </authorList>
    </citation>
    <scope>NUCLEOTIDE SEQUENCE [LARGE SCALE GENOMIC DNA]</scope>
    <source>
        <strain evidence="2 3">JLT2015</strain>
    </source>
</reference>
<evidence type="ECO:0000256" key="1">
    <source>
        <dbReference type="SAM" id="Phobius"/>
    </source>
</evidence>
<feature type="transmembrane region" description="Helical" evidence="1">
    <location>
        <begin position="72"/>
        <end position="90"/>
    </location>
</feature>
<protein>
    <submittedName>
        <fullName evidence="2">Uncharacterized protein</fullName>
    </submittedName>
</protein>
<dbReference type="EMBL" id="AMRV01000003">
    <property type="protein sequence ID" value="EMD83528.1"/>
    <property type="molecule type" value="Genomic_DNA"/>
</dbReference>
<dbReference type="AlphaFoldDB" id="M2U691"/>
<keyword evidence="1" id="KW-0472">Membrane</keyword>
<evidence type="ECO:0000313" key="3">
    <source>
        <dbReference type="Proteomes" id="UP000011717"/>
    </source>
</evidence>
<feature type="transmembrane region" description="Helical" evidence="1">
    <location>
        <begin position="44"/>
        <end position="65"/>
    </location>
</feature>
<proteinExistence type="predicted"/>
<accession>M2U691</accession>
<name>M2U691_9SPHN</name>
<evidence type="ECO:0000313" key="2">
    <source>
        <dbReference type="EMBL" id="EMD83528.1"/>
    </source>
</evidence>
<dbReference type="RefSeq" id="WP_008601333.1">
    <property type="nucleotide sequence ID" value="NZ_AMRV01000003.1"/>
</dbReference>
<keyword evidence="3" id="KW-1185">Reference proteome</keyword>
<comment type="caution">
    <text evidence="2">The sequence shown here is derived from an EMBL/GenBank/DDBJ whole genome shotgun (WGS) entry which is preliminary data.</text>
</comment>